<gene>
    <name evidence="2" type="ORF">GA0070604_3003</name>
</gene>
<keyword evidence="1" id="KW-0812">Transmembrane</keyword>
<evidence type="ECO:0000313" key="2">
    <source>
        <dbReference type="EMBL" id="SCL54469.1"/>
    </source>
</evidence>
<dbReference type="OrthoDB" id="3483917at2"/>
<protein>
    <submittedName>
        <fullName evidence="2">Uncharacterized protein</fullName>
    </submittedName>
</protein>
<accession>A0A1C6UKP5</accession>
<evidence type="ECO:0000313" key="3">
    <source>
        <dbReference type="Proteomes" id="UP000199696"/>
    </source>
</evidence>
<name>A0A1C6UKP5_9ACTN</name>
<dbReference type="STRING" id="227316.GA0070604_3003"/>
<dbReference type="AlphaFoldDB" id="A0A1C6UKP5"/>
<feature type="transmembrane region" description="Helical" evidence="1">
    <location>
        <begin position="20"/>
        <end position="53"/>
    </location>
</feature>
<keyword evidence="1" id="KW-1133">Transmembrane helix</keyword>
<proteinExistence type="predicted"/>
<dbReference type="EMBL" id="FMHY01000002">
    <property type="protein sequence ID" value="SCL54469.1"/>
    <property type="molecule type" value="Genomic_DNA"/>
</dbReference>
<reference evidence="3" key="1">
    <citation type="submission" date="2016-06" db="EMBL/GenBank/DDBJ databases">
        <authorList>
            <person name="Varghese N."/>
            <person name="Submissions Spin"/>
        </authorList>
    </citation>
    <scope>NUCLEOTIDE SEQUENCE [LARGE SCALE GENOMIC DNA]</scope>
    <source>
        <strain evidence="3">DSM 44814</strain>
    </source>
</reference>
<evidence type="ECO:0000256" key="1">
    <source>
        <dbReference type="SAM" id="Phobius"/>
    </source>
</evidence>
<keyword evidence="3" id="KW-1185">Reference proteome</keyword>
<sequence length="88" mass="9710">MMPQVVSVRVRNGRGRRVRLWIPILPVLLVLSPVLLLALAVAVAAVACLVWRINPVRALDAGWGLLCALRGTRIEIEHSRTAVLVDIR</sequence>
<dbReference type="Proteomes" id="UP000199696">
    <property type="component" value="Unassembled WGS sequence"/>
</dbReference>
<organism evidence="2 3">
    <name type="scientific">Micromonospora eburnea</name>
    <dbReference type="NCBI Taxonomy" id="227316"/>
    <lineage>
        <taxon>Bacteria</taxon>
        <taxon>Bacillati</taxon>
        <taxon>Actinomycetota</taxon>
        <taxon>Actinomycetes</taxon>
        <taxon>Micromonosporales</taxon>
        <taxon>Micromonosporaceae</taxon>
        <taxon>Micromonospora</taxon>
    </lineage>
</organism>
<keyword evidence="1" id="KW-0472">Membrane</keyword>